<dbReference type="GO" id="GO:0016491">
    <property type="term" value="F:oxidoreductase activity"/>
    <property type="evidence" value="ECO:0007669"/>
    <property type="project" value="UniProtKB-KW"/>
</dbReference>
<sequence length="467" mass="50601">MHAWLSYCLPCTSTCPAACLLPAPCSLLPAACASFSTPRSSQVFNSACVYFLFAACSSLLPTSHFPSLIHSSTSSWPLTCHRSSAQLSSAQPSSAVQTPSMAASCSTHVFATLPRRPLLQRHASSSSSVLTSTDVADHLVRLGQSPVYVSPIGIGAWSWGDRLLWNNTWDEKNIMDSRDAFNVSMDNGLTFFDTAEVYGSPQWAGGDDSESLLGRAIKDRERRSGLGTATVATKFAALPWRFSRRSVVAALRDSLFRLGLPSIELYQLHWPGLWGNEGFIDGLGDAVEQGLVKAVGVSNYNEKRLRAAHDQLSKRGIALASNQVHYSLIYRYPEENNVKKTCDELGVTLIAYSPLGQGVLSGKYSASNLPAGPRGRTYNAEFLTKAAPLLSKMREIGNQYGKSPTQVALNWLLLQGNVVPIPGAKSASQAQEFAGALGWSLSEDEERELRYLATKVKPVVGFPAESF</sequence>
<keyword evidence="1" id="KW-0560">Oxidoreductase</keyword>
<dbReference type="Gene3D" id="3.20.20.100">
    <property type="entry name" value="NADP-dependent oxidoreductase domain"/>
    <property type="match status" value="1"/>
</dbReference>
<dbReference type="InterPro" id="IPR020471">
    <property type="entry name" value="AKR"/>
</dbReference>
<dbReference type="CDD" id="cd19093">
    <property type="entry name" value="AKR_AtPLR-like"/>
    <property type="match status" value="1"/>
</dbReference>
<feature type="domain" description="NADP-dependent oxidoreductase" evidence="2">
    <location>
        <begin position="151"/>
        <end position="449"/>
    </location>
</feature>
<dbReference type="InterPro" id="IPR036812">
    <property type="entry name" value="NAD(P)_OxRdtase_dom_sf"/>
</dbReference>
<dbReference type="PANTHER" id="PTHR43625">
    <property type="entry name" value="AFLATOXIN B1 ALDEHYDE REDUCTASE"/>
    <property type="match status" value="1"/>
</dbReference>
<organism evidence="3 4">
    <name type="scientific">Ceratodon purpureus</name>
    <name type="common">Fire moss</name>
    <name type="synonym">Dicranum purpureum</name>
    <dbReference type="NCBI Taxonomy" id="3225"/>
    <lineage>
        <taxon>Eukaryota</taxon>
        <taxon>Viridiplantae</taxon>
        <taxon>Streptophyta</taxon>
        <taxon>Embryophyta</taxon>
        <taxon>Bryophyta</taxon>
        <taxon>Bryophytina</taxon>
        <taxon>Bryopsida</taxon>
        <taxon>Dicranidae</taxon>
        <taxon>Pseudoditrichales</taxon>
        <taxon>Ditrichaceae</taxon>
        <taxon>Ceratodon</taxon>
    </lineage>
</organism>
<protein>
    <recommendedName>
        <fullName evidence="2">NADP-dependent oxidoreductase domain-containing protein</fullName>
    </recommendedName>
</protein>
<dbReference type="SUPFAM" id="SSF51430">
    <property type="entry name" value="NAD(P)-linked oxidoreductase"/>
    <property type="match status" value="1"/>
</dbReference>
<dbReference type="PROSITE" id="PS00062">
    <property type="entry name" value="ALDOKETO_REDUCTASE_2"/>
    <property type="match status" value="1"/>
</dbReference>
<name>A0A8T0GFV4_CERPU</name>
<evidence type="ECO:0000256" key="1">
    <source>
        <dbReference type="ARBA" id="ARBA00023002"/>
    </source>
</evidence>
<dbReference type="EMBL" id="CM026432">
    <property type="protein sequence ID" value="KAG0557890.1"/>
    <property type="molecule type" value="Genomic_DNA"/>
</dbReference>
<gene>
    <name evidence="3" type="ORF">KC19_11G164700</name>
</gene>
<dbReference type="InterPro" id="IPR018170">
    <property type="entry name" value="Aldo/ket_reductase_CS"/>
</dbReference>
<comment type="caution">
    <text evidence="3">The sequence shown here is derived from an EMBL/GenBank/DDBJ whole genome shotgun (WGS) entry which is preliminary data.</text>
</comment>
<reference evidence="3 4" key="1">
    <citation type="submission" date="2020-06" db="EMBL/GenBank/DDBJ databases">
        <title>WGS assembly of Ceratodon purpureus strain R40.</title>
        <authorList>
            <person name="Carey S.B."/>
            <person name="Jenkins J."/>
            <person name="Shu S."/>
            <person name="Lovell J.T."/>
            <person name="Sreedasyam A."/>
            <person name="Maumus F."/>
            <person name="Tiley G.P."/>
            <person name="Fernandez-Pozo N."/>
            <person name="Barry K."/>
            <person name="Chen C."/>
            <person name="Wang M."/>
            <person name="Lipzen A."/>
            <person name="Daum C."/>
            <person name="Saski C.A."/>
            <person name="Payton A.C."/>
            <person name="Mcbreen J.C."/>
            <person name="Conrad R.E."/>
            <person name="Kollar L.M."/>
            <person name="Olsson S."/>
            <person name="Huttunen S."/>
            <person name="Landis J.B."/>
            <person name="Wickett N.J."/>
            <person name="Johnson M.G."/>
            <person name="Rensing S.A."/>
            <person name="Grimwood J."/>
            <person name="Schmutz J."/>
            <person name="Mcdaniel S.F."/>
        </authorList>
    </citation>
    <scope>NUCLEOTIDE SEQUENCE [LARGE SCALE GENOMIC DNA]</scope>
    <source>
        <strain evidence="3 4">R40</strain>
    </source>
</reference>
<keyword evidence="4" id="KW-1185">Reference proteome</keyword>
<accession>A0A8T0GFV4</accession>
<dbReference type="AlphaFoldDB" id="A0A8T0GFV4"/>
<dbReference type="InterPro" id="IPR050791">
    <property type="entry name" value="Aldo-Keto_reductase"/>
</dbReference>
<evidence type="ECO:0000313" key="3">
    <source>
        <dbReference type="EMBL" id="KAG0557890.1"/>
    </source>
</evidence>
<dbReference type="GO" id="GO:0005737">
    <property type="term" value="C:cytoplasm"/>
    <property type="evidence" value="ECO:0007669"/>
    <property type="project" value="TreeGrafter"/>
</dbReference>
<dbReference type="PRINTS" id="PR00069">
    <property type="entry name" value="ALDKETRDTASE"/>
</dbReference>
<proteinExistence type="predicted"/>
<dbReference type="PANTHER" id="PTHR43625:SF88">
    <property type="entry name" value="OS07G0143000 PROTEIN"/>
    <property type="match status" value="1"/>
</dbReference>
<evidence type="ECO:0000313" key="4">
    <source>
        <dbReference type="Proteomes" id="UP000822688"/>
    </source>
</evidence>
<dbReference type="Pfam" id="PF00248">
    <property type="entry name" value="Aldo_ket_red"/>
    <property type="match status" value="1"/>
</dbReference>
<evidence type="ECO:0000259" key="2">
    <source>
        <dbReference type="Pfam" id="PF00248"/>
    </source>
</evidence>
<dbReference type="InterPro" id="IPR023210">
    <property type="entry name" value="NADP_OxRdtase_dom"/>
</dbReference>
<dbReference type="Proteomes" id="UP000822688">
    <property type="component" value="Chromosome 11"/>
</dbReference>